<dbReference type="Proteomes" id="UP000800041">
    <property type="component" value="Unassembled WGS sequence"/>
</dbReference>
<keyword evidence="2" id="KW-1185">Reference proteome</keyword>
<proteinExistence type="predicted"/>
<evidence type="ECO:0000313" key="1">
    <source>
        <dbReference type="EMBL" id="KAF1981470.1"/>
    </source>
</evidence>
<dbReference type="EMBL" id="ML977198">
    <property type="protein sequence ID" value="KAF1981470.1"/>
    <property type="molecule type" value="Genomic_DNA"/>
</dbReference>
<protein>
    <submittedName>
        <fullName evidence="1">Uncharacterized protein</fullName>
    </submittedName>
</protein>
<dbReference type="AlphaFoldDB" id="A0A6G1GKX3"/>
<name>A0A6G1GKX3_9PEZI</name>
<reference evidence="1" key="1">
    <citation type="journal article" date="2020" name="Stud. Mycol.">
        <title>101 Dothideomycetes genomes: a test case for predicting lifestyles and emergence of pathogens.</title>
        <authorList>
            <person name="Haridas S."/>
            <person name="Albert R."/>
            <person name="Binder M."/>
            <person name="Bloem J."/>
            <person name="Labutti K."/>
            <person name="Salamov A."/>
            <person name="Andreopoulos B."/>
            <person name="Baker S."/>
            <person name="Barry K."/>
            <person name="Bills G."/>
            <person name="Bluhm B."/>
            <person name="Cannon C."/>
            <person name="Castanera R."/>
            <person name="Culley D."/>
            <person name="Daum C."/>
            <person name="Ezra D."/>
            <person name="Gonzalez J."/>
            <person name="Henrissat B."/>
            <person name="Kuo A."/>
            <person name="Liang C."/>
            <person name="Lipzen A."/>
            <person name="Lutzoni F."/>
            <person name="Magnuson J."/>
            <person name="Mondo S."/>
            <person name="Nolan M."/>
            <person name="Ohm R."/>
            <person name="Pangilinan J."/>
            <person name="Park H.-J."/>
            <person name="Ramirez L."/>
            <person name="Alfaro M."/>
            <person name="Sun H."/>
            <person name="Tritt A."/>
            <person name="Yoshinaga Y."/>
            <person name="Zwiers L.-H."/>
            <person name="Turgeon B."/>
            <person name="Goodwin S."/>
            <person name="Spatafora J."/>
            <person name="Crous P."/>
            <person name="Grigoriev I."/>
        </authorList>
    </citation>
    <scope>NUCLEOTIDE SEQUENCE</scope>
    <source>
        <strain evidence="1">CBS 113979</strain>
    </source>
</reference>
<organism evidence="1 2">
    <name type="scientific">Aulographum hederae CBS 113979</name>
    <dbReference type="NCBI Taxonomy" id="1176131"/>
    <lineage>
        <taxon>Eukaryota</taxon>
        <taxon>Fungi</taxon>
        <taxon>Dikarya</taxon>
        <taxon>Ascomycota</taxon>
        <taxon>Pezizomycotina</taxon>
        <taxon>Dothideomycetes</taxon>
        <taxon>Pleosporomycetidae</taxon>
        <taxon>Aulographales</taxon>
        <taxon>Aulographaceae</taxon>
    </lineage>
</organism>
<dbReference type="OrthoDB" id="2151982at2759"/>
<accession>A0A6G1GKX3</accession>
<evidence type="ECO:0000313" key="2">
    <source>
        <dbReference type="Proteomes" id="UP000800041"/>
    </source>
</evidence>
<gene>
    <name evidence="1" type="ORF">K402DRAFT_398452</name>
</gene>
<sequence length="208" mass="23194">MGKLSNDASYPLATLLDIPSPDLIPLSPQKYPGCCLFISQSLIETLRANLPCPPHLVLSIGSGNGFLEALLLDQSRPSRSPIIECVEVASLRATRKHVPEEVMHYVDGTRHLHQRAADATAWIFVYPRDPQLPIRYMKEYGSSRVETIHWLGPKADWQDFEKLVRNLGDATFSPPTVEDGFLISEWEVYGTVSKHAESIALSKVIDSL</sequence>